<dbReference type="Proteomes" id="UP000192790">
    <property type="component" value="Unassembled WGS sequence"/>
</dbReference>
<dbReference type="STRING" id="1122930.SAMN02745168_1214"/>
<keyword evidence="2" id="KW-1133">Transmembrane helix</keyword>
<keyword evidence="4" id="KW-1185">Reference proteome</keyword>
<evidence type="ECO:0000256" key="2">
    <source>
        <dbReference type="SAM" id="Phobius"/>
    </source>
</evidence>
<keyword evidence="2" id="KW-0472">Membrane</keyword>
<dbReference type="AlphaFoldDB" id="A0A1W1ZKR1"/>
<organism evidence="3 4">
    <name type="scientific">Papillibacter cinnamivorans DSM 12816</name>
    <dbReference type="NCBI Taxonomy" id="1122930"/>
    <lineage>
        <taxon>Bacteria</taxon>
        <taxon>Bacillati</taxon>
        <taxon>Bacillota</taxon>
        <taxon>Clostridia</taxon>
        <taxon>Eubacteriales</taxon>
        <taxon>Oscillospiraceae</taxon>
        <taxon>Papillibacter</taxon>
    </lineage>
</organism>
<evidence type="ECO:0000313" key="3">
    <source>
        <dbReference type="EMBL" id="SMC49135.1"/>
    </source>
</evidence>
<evidence type="ECO:0000313" key="4">
    <source>
        <dbReference type="Proteomes" id="UP000192790"/>
    </source>
</evidence>
<protein>
    <recommendedName>
        <fullName evidence="5">TPM domain-containing protein</fullName>
    </recommendedName>
</protein>
<evidence type="ECO:0008006" key="5">
    <source>
        <dbReference type="Google" id="ProtNLM"/>
    </source>
</evidence>
<dbReference type="EMBL" id="FWXW01000002">
    <property type="protein sequence ID" value="SMC49135.1"/>
    <property type="molecule type" value="Genomic_DNA"/>
</dbReference>
<keyword evidence="2" id="KW-0812">Transmembrane</keyword>
<gene>
    <name evidence="3" type="ORF">SAMN02745168_1214</name>
</gene>
<feature type="region of interest" description="Disordered" evidence="1">
    <location>
        <begin position="30"/>
        <end position="71"/>
    </location>
</feature>
<feature type="transmembrane region" description="Helical" evidence="2">
    <location>
        <begin position="295"/>
        <end position="315"/>
    </location>
</feature>
<proteinExistence type="predicted"/>
<name>A0A1W1ZKR1_9FIRM</name>
<evidence type="ECO:0000256" key="1">
    <source>
        <dbReference type="SAM" id="MobiDB-lite"/>
    </source>
</evidence>
<accession>A0A1W1ZKR1</accession>
<feature type="compositionally biased region" description="Basic and acidic residues" evidence="1">
    <location>
        <begin position="339"/>
        <end position="360"/>
    </location>
</feature>
<dbReference type="RefSeq" id="WP_242942772.1">
    <property type="nucleotide sequence ID" value="NZ_FWXW01000002.1"/>
</dbReference>
<feature type="transmembrane region" description="Helical" evidence="2">
    <location>
        <begin position="101"/>
        <end position="123"/>
    </location>
</feature>
<sequence length="360" mass="37798">MGRGGGGGGGGFGGGGFGGGSFGGGFGGRSGGGSFGGNRSGGGRTGGFGTGRGGGSMGGPGGFGGPGPGPGGFGGGFRGPIFFGPVFGWPRRRYYGGPGGCGCGTAIAAVIIIAVVFALIIGFSSGTGFSSSGSSGITASTIAREPLPAGSVNETGYYTDELGWIDNKTTLLNGMKHFYQETGVQPYLYITDTVNGSHSPTSAELQSFAEGLYDQLFTDEAHILLVFFEYNSNSQYMDWYICGTQAKTVIDQEAADILLDYVDRYYYGSLSDSEMFSKVFSDTADRIMTVTTSPWIPVLIVLGVAAVVIVLFVWWRHRVKQKNLEAKQTEDMLNTPLEKFGDTEAEEAAKKYEDDERDRE</sequence>
<reference evidence="3 4" key="1">
    <citation type="submission" date="2017-04" db="EMBL/GenBank/DDBJ databases">
        <authorList>
            <person name="Afonso C.L."/>
            <person name="Miller P.J."/>
            <person name="Scott M.A."/>
            <person name="Spackman E."/>
            <person name="Goraichik I."/>
            <person name="Dimitrov K.M."/>
            <person name="Suarez D.L."/>
            <person name="Swayne D.E."/>
        </authorList>
    </citation>
    <scope>NUCLEOTIDE SEQUENCE [LARGE SCALE GENOMIC DNA]</scope>
    <source>
        <strain evidence="3 4">DSM 12816</strain>
    </source>
</reference>
<feature type="region of interest" description="Disordered" evidence="1">
    <location>
        <begin position="335"/>
        <end position="360"/>
    </location>
</feature>